<sequence>MASKALDLPHICDVCGKARATRKHRACSRIRQQRKSIEWAAFMAERTAVRQAKERRYAR</sequence>
<dbReference type="Proteomes" id="UP000249198">
    <property type="component" value="Unassembled WGS sequence"/>
</dbReference>
<gene>
    <name evidence="1" type="ORF">DI599_00700</name>
</gene>
<protein>
    <submittedName>
        <fullName evidence="1">Uncharacterized protein</fullName>
    </submittedName>
</protein>
<evidence type="ECO:0000313" key="2">
    <source>
        <dbReference type="Proteomes" id="UP000249198"/>
    </source>
</evidence>
<organism evidence="1 2">
    <name type="scientific">Pseudomonas kuykendallii</name>
    <dbReference type="NCBI Taxonomy" id="1007099"/>
    <lineage>
        <taxon>Bacteria</taxon>
        <taxon>Pseudomonadati</taxon>
        <taxon>Pseudomonadota</taxon>
        <taxon>Gammaproteobacteria</taxon>
        <taxon>Pseudomonadales</taxon>
        <taxon>Pseudomonadaceae</taxon>
        <taxon>Pseudomonas</taxon>
    </lineage>
</organism>
<dbReference type="RefSeq" id="WP_273228928.1">
    <property type="nucleotide sequence ID" value="NZ_QFOH01000001.1"/>
</dbReference>
<dbReference type="AlphaFoldDB" id="A0A2W5DEA1"/>
<evidence type="ECO:0000313" key="1">
    <source>
        <dbReference type="EMBL" id="PZP26710.1"/>
    </source>
</evidence>
<reference evidence="1 2" key="1">
    <citation type="submission" date="2017-08" db="EMBL/GenBank/DDBJ databases">
        <title>Infants hospitalized years apart are colonized by the same room-sourced microbial strains.</title>
        <authorList>
            <person name="Brooks B."/>
            <person name="Olm M.R."/>
            <person name="Firek B.A."/>
            <person name="Baker R."/>
            <person name="Thomas B.C."/>
            <person name="Morowitz M.J."/>
            <person name="Banfield J.F."/>
        </authorList>
    </citation>
    <scope>NUCLEOTIDE SEQUENCE [LARGE SCALE GENOMIC DNA]</scope>
    <source>
        <strain evidence="1">S2_009_000_R2_77</strain>
    </source>
</reference>
<proteinExistence type="predicted"/>
<accession>A0A2W5DEA1</accession>
<dbReference type="EMBL" id="QFOH01000001">
    <property type="protein sequence ID" value="PZP26710.1"/>
    <property type="molecule type" value="Genomic_DNA"/>
</dbReference>
<name>A0A2W5DEA1_9PSED</name>
<comment type="caution">
    <text evidence="1">The sequence shown here is derived from an EMBL/GenBank/DDBJ whole genome shotgun (WGS) entry which is preliminary data.</text>
</comment>